<feature type="compositionally biased region" description="Low complexity" evidence="1">
    <location>
        <begin position="390"/>
        <end position="407"/>
    </location>
</feature>
<keyword evidence="2" id="KW-1133">Transmembrane helix</keyword>
<dbReference type="RefSeq" id="XP_009228583.1">
    <property type="nucleotide sequence ID" value="XM_009230319.1"/>
</dbReference>
<reference evidence="3" key="3">
    <citation type="submission" date="2010-09" db="EMBL/GenBank/DDBJ databases">
        <title>Annotation of Gaeumannomyces graminis var. tritici R3-111a-1.</title>
        <authorList>
            <consortium name="The Broad Institute Genome Sequencing Platform"/>
            <person name="Ma L.-J."/>
            <person name="Dead R."/>
            <person name="Young S.K."/>
            <person name="Zeng Q."/>
            <person name="Gargeya S."/>
            <person name="Fitzgerald M."/>
            <person name="Haas B."/>
            <person name="Abouelleil A."/>
            <person name="Alvarado L."/>
            <person name="Arachchi H.M."/>
            <person name="Berlin A."/>
            <person name="Brown A."/>
            <person name="Chapman S.B."/>
            <person name="Chen Z."/>
            <person name="Dunbar C."/>
            <person name="Freedman E."/>
            <person name="Gearin G."/>
            <person name="Gellesch M."/>
            <person name="Goldberg J."/>
            <person name="Griggs A."/>
            <person name="Gujja S."/>
            <person name="Heiman D."/>
            <person name="Howarth C."/>
            <person name="Larson L."/>
            <person name="Lui A."/>
            <person name="MacDonald P.J.P."/>
            <person name="Mehta T."/>
            <person name="Montmayeur A."/>
            <person name="Murphy C."/>
            <person name="Neiman D."/>
            <person name="Pearson M."/>
            <person name="Priest M."/>
            <person name="Roberts A."/>
            <person name="Saif S."/>
            <person name="Shea T."/>
            <person name="Shenoy N."/>
            <person name="Sisk P."/>
            <person name="Stolte C."/>
            <person name="Sykes S."/>
            <person name="Yandava C."/>
            <person name="Wortman J."/>
            <person name="Nusbaum C."/>
            <person name="Birren B."/>
        </authorList>
    </citation>
    <scope>NUCLEOTIDE SEQUENCE</scope>
    <source>
        <strain evidence="3">R3-111a-1</strain>
    </source>
</reference>
<dbReference type="PANTHER" id="PTHR16021:SF13">
    <property type="entry name" value="ETS DOMAIN-CONTAINING PROTEIN-RELATED"/>
    <property type="match status" value="1"/>
</dbReference>
<reference evidence="4" key="5">
    <citation type="submission" date="2018-04" db="UniProtKB">
        <authorList>
            <consortium name="EnsemblFungi"/>
        </authorList>
    </citation>
    <scope>IDENTIFICATION</scope>
    <source>
        <strain evidence="4">R3-111a-1</strain>
    </source>
</reference>
<feature type="region of interest" description="Disordered" evidence="1">
    <location>
        <begin position="1175"/>
        <end position="1260"/>
    </location>
</feature>
<dbReference type="eggNOG" id="ENOG502SKQZ">
    <property type="taxonomic scope" value="Eukaryota"/>
</dbReference>
<proteinExistence type="predicted"/>
<dbReference type="PRINTS" id="PR00723">
    <property type="entry name" value="SUBTILISIN"/>
</dbReference>
<dbReference type="InterPro" id="IPR052660">
    <property type="entry name" value="Erythrocyte_Invasion_ImmMod"/>
</dbReference>
<evidence type="ECO:0000313" key="5">
    <source>
        <dbReference type="Proteomes" id="UP000006039"/>
    </source>
</evidence>
<dbReference type="OrthoDB" id="1896086at2759"/>
<dbReference type="PANTHER" id="PTHR16021">
    <property type="entry name" value="MANSC DOMAIN CONTAINING PROTEIN 1"/>
    <property type="match status" value="1"/>
</dbReference>
<evidence type="ECO:0000313" key="3">
    <source>
        <dbReference type="EMBL" id="EJT70249.1"/>
    </source>
</evidence>
<name>J3PFZ7_GAET3</name>
<feature type="transmembrane region" description="Helical" evidence="2">
    <location>
        <begin position="12"/>
        <end position="33"/>
    </location>
</feature>
<dbReference type="SUPFAM" id="SSF52743">
    <property type="entry name" value="Subtilisin-like"/>
    <property type="match status" value="1"/>
</dbReference>
<keyword evidence="5" id="KW-1185">Reference proteome</keyword>
<feature type="compositionally biased region" description="Low complexity" evidence="1">
    <location>
        <begin position="1231"/>
        <end position="1247"/>
    </location>
</feature>
<accession>J3PFZ7</accession>
<evidence type="ECO:0000313" key="4">
    <source>
        <dbReference type="EnsemblFungi" id="EJT70249"/>
    </source>
</evidence>
<feature type="compositionally biased region" description="Polar residues" evidence="1">
    <location>
        <begin position="410"/>
        <end position="420"/>
    </location>
</feature>
<organism evidence="3">
    <name type="scientific">Gaeumannomyces tritici (strain R3-111a-1)</name>
    <name type="common">Wheat and barley take-all root rot fungus</name>
    <name type="synonym">Gaeumannomyces graminis var. tritici</name>
    <dbReference type="NCBI Taxonomy" id="644352"/>
    <lineage>
        <taxon>Eukaryota</taxon>
        <taxon>Fungi</taxon>
        <taxon>Dikarya</taxon>
        <taxon>Ascomycota</taxon>
        <taxon>Pezizomycotina</taxon>
        <taxon>Sordariomycetes</taxon>
        <taxon>Sordariomycetidae</taxon>
        <taxon>Magnaporthales</taxon>
        <taxon>Magnaporthaceae</taxon>
        <taxon>Gaeumannomyces</taxon>
    </lineage>
</organism>
<evidence type="ECO:0000256" key="1">
    <source>
        <dbReference type="SAM" id="MobiDB-lite"/>
    </source>
</evidence>
<feature type="compositionally biased region" description="Low complexity" evidence="1">
    <location>
        <begin position="244"/>
        <end position="260"/>
    </location>
</feature>
<evidence type="ECO:0008006" key="6">
    <source>
        <dbReference type="Google" id="ProtNLM"/>
    </source>
</evidence>
<dbReference type="Gene3D" id="3.40.50.200">
    <property type="entry name" value="Peptidase S8/S53 domain"/>
    <property type="match status" value="1"/>
</dbReference>
<sequence length="1468" mass="156378">MQAFFSSQQGSRFCLYFLFLGPLFVLAVAPQVFQPHPRDSLPLSTRLPTQAGNDAATAREAGRDHVIDANTIVIEFSRQASTPGTWVIGTATTTIDISITVTTSDSTATHPSTLSTTDVTEDLGVIITTITIWADLEGSNTWDHSTGTTLGMESSLITTSDWNPKASTSTVAGEFTIWTTITIDAFPKATDGQNTNPNTPATGQTLGSPHTSKSWVFPNSTSSLSVQGPISATPGSQTPPPPAVSRRTTTTTDSAQEQTTSLSPEAPPTLSSVDSTFASVRNMTSAVASLTTSDGAAASAVFTDVSSDVSGLTSSDKRSSFEASSSSSTSSNSPSQTTTTQGKGSQTSSNSQQTGSTEPHATSEQNTSTFFIPITQPAESSGSRPGSNGQSTADLTSSLTASSTQGGTSNGALPSTSATINGATSTTEAAFLLPTFSIWPPEAIIVPLGWRVDESEPSGEVEDAAVVPCKLWFFFVCVVVGRVQILGWLFVLPPGIYPPGPPPFPVFKFPPELRFQGTLPPWPQFTVGPNHVPTFPSEPDPTKCRTQTASLCSATISFVVSTTDGQVRTISTYTPDPKCAELLGCLVTDATLEATATRTEDGCLASTVTDVTFTCSGTASSDCFTQRASPKSGCSVTATTTSIQCSTATAEAGQLGRRQASGPADGGNIPMCPSVLEWVVWPEDGEIRTQTKSIYEALLDHVGNRSAAIETSGSKNMGVNYWRVNMTQRQAQSARSIPNVAVVFTTCKDSCPDPSTQDRHFRYRFQGKYTGRPHVVEGEAYSRRQMDFLSEEDISGSSSFAYGVFVFDNSSGIDVPVYIVDTGANLDHPEFADIRHKVQWLHARPDYDGNYGRDDSGLPRNQSCPPIPDMKCNAHGTSMLAAVAGASLGGAKRVTPVMARVRRGREEGGGNSPLDFLDALVQVADVYANATHRPGETRGVVNLSWVYYEALFQFATNFAGDAAWWCWRRRLGVVIRELTSKGLLVVVGAGNQLELNAWPALFAAKESEVSNSLKHPDRPWIYIPELLVVGALYPSTGGISERSAVLPKGSVPHIWAPGAELLMAVGSRRSWEEGYMYEAEARGTSFACAYTSGIAAYFIRLKQLNWLPVDAKGKGLDSIWPPMLLKDYITRMAWPRVPLDPILGRPLLGLWNGVTHRDVHGRGYCRWDPSVPGLDQKRRRFHPRPRQADGPDPDPLLTSAKPQCREGRPNAAVSEAGSISFPTEPASSVASPDRPTTAPSPSSSTTTQEITAALPTVPPPPPPPPPSFVCTNATAHLCAPAVVCHAPAHNGCDAAGNCVCLLPDDPAPHVTDLRLYPRACSRWLSAATEDGPARASYVRAFAAVACWRDGSRDYDVRPGGGGAAAVALDGRDPDGRPYSVDVFWMRGCRLPGGDGDQVQDVYSPLARGGGEDVSCPTLLFENWSMCGAERGRGGTVQAGCLVYRLVPTRFEAAISDEQPPVEVADMGL</sequence>
<protein>
    <recommendedName>
        <fullName evidence="6">Peptidase S8/S53 domain-containing protein</fullName>
    </recommendedName>
</protein>
<dbReference type="STRING" id="644352.J3PFZ7"/>
<gene>
    <name evidence="4" type="primary">20352880</name>
    <name evidence="3" type="ORF">GGTG_12422</name>
</gene>
<dbReference type="HOGENOM" id="CLU_250348_0_0_1"/>
<reference evidence="3" key="2">
    <citation type="submission" date="2010-07" db="EMBL/GenBank/DDBJ databases">
        <authorList>
            <consortium name="The Broad Institute Genome Sequencing Platform"/>
            <consortium name="Broad Institute Genome Sequencing Center for Infectious Disease"/>
            <person name="Ma L.-J."/>
            <person name="Dead R."/>
            <person name="Young S."/>
            <person name="Zeng Q."/>
            <person name="Koehrsen M."/>
            <person name="Alvarado L."/>
            <person name="Berlin A."/>
            <person name="Chapman S.B."/>
            <person name="Chen Z."/>
            <person name="Freedman E."/>
            <person name="Gellesch M."/>
            <person name="Goldberg J."/>
            <person name="Griggs A."/>
            <person name="Gujja S."/>
            <person name="Heilman E.R."/>
            <person name="Heiman D."/>
            <person name="Hepburn T."/>
            <person name="Howarth C."/>
            <person name="Jen D."/>
            <person name="Larson L."/>
            <person name="Mehta T."/>
            <person name="Neiman D."/>
            <person name="Pearson M."/>
            <person name="Roberts A."/>
            <person name="Saif S."/>
            <person name="Shea T."/>
            <person name="Shenoy N."/>
            <person name="Sisk P."/>
            <person name="Stolte C."/>
            <person name="Sykes S."/>
            <person name="Walk T."/>
            <person name="White J."/>
            <person name="Yandava C."/>
            <person name="Haas B."/>
            <person name="Nusbaum C."/>
            <person name="Birren B."/>
        </authorList>
    </citation>
    <scope>NUCLEOTIDE SEQUENCE</scope>
    <source>
        <strain evidence="3">R3-111a-1</strain>
    </source>
</reference>
<feature type="compositionally biased region" description="Polar residues" evidence="1">
    <location>
        <begin position="359"/>
        <end position="370"/>
    </location>
</feature>
<dbReference type="GO" id="GO:0004252">
    <property type="term" value="F:serine-type endopeptidase activity"/>
    <property type="evidence" value="ECO:0007669"/>
    <property type="project" value="InterPro"/>
</dbReference>
<feature type="compositionally biased region" description="Polar residues" evidence="1">
    <location>
        <begin position="377"/>
        <end position="389"/>
    </location>
</feature>
<feature type="compositionally biased region" description="Low complexity" evidence="1">
    <location>
        <begin position="321"/>
        <end position="357"/>
    </location>
</feature>
<dbReference type="InterPro" id="IPR036852">
    <property type="entry name" value="Peptidase_S8/S53_dom_sf"/>
</dbReference>
<reference evidence="4" key="4">
    <citation type="journal article" date="2015" name="G3 (Bethesda)">
        <title>Genome sequences of three phytopathogenic species of the Magnaporthaceae family of fungi.</title>
        <authorList>
            <person name="Okagaki L.H."/>
            <person name="Nunes C.C."/>
            <person name="Sailsbery J."/>
            <person name="Clay B."/>
            <person name="Brown D."/>
            <person name="John T."/>
            <person name="Oh Y."/>
            <person name="Young N."/>
            <person name="Fitzgerald M."/>
            <person name="Haas B.J."/>
            <person name="Zeng Q."/>
            <person name="Young S."/>
            <person name="Adiconis X."/>
            <person name="Fan L."/>
            <person name="Levin J.Z."/>
            <person name="Mitchell T.K."/>
            <person name="Okubara P.A."/>
            <person name="Farman M.L."/>
            <person name="Kohn L.M."/>
            <person name="Birren B."/>
            <person name="Ma L.-J."/>
            <person name="Dean R.A."/>
        </authorList>
    </citation>
    <scope>NUCLEOTIDE SEQUENCE</scope>
    <source>
        <strain evidence="4">R3-111a-1</strain>
    </source>
</reference>
<dbReference type="GeneID" id="20352880"/>
<evidence type="ECO:0000256" key="2">
    <source>
        <dbReference type="SAM" id="Phobius"/>
    </source>
</evidence>
<feature type="compositionally biased region" description="Polar residues" evidence="1">
    <location>
        <begin position="191"/>
        <end position="236"/>
    </location>
</feature>
<dbReference type="EMBL" id="GL385402">
    <property type="protein sequence ID" value="EJT70249.1"/>
    <property type="molecule type" value="Genomic_DNA"/>
</dbReference>
<keyword evidence="2" id="KW-0472">Membrane</keyword>
<feature type="region of interest" description="Disordered" evidence="1">
    <location>
        <begin position="187"/>
        <end position="273"/>
    </location>
</feature>
<dbReference type="GO" id="GO:0006508">
    <property type="term" value="P:proteolysis"/>
    <property type="evidence" value="ECO:0007669"/>
    <property type="project" value="InterPro"/>
</dbReference>
<dbReference type="VEuPathDB" id="FungiDB:GGTG_12422"/>
<dbReference type="EnsemblFungi" id="EJT70249">
    <property type="protein sequence ID" value="EJT70249"/>
    <property type="gene ID" value="GGTG_12422"/>
</dbReference>
<feature type="region of interest" description="Disordered" evidence="1">
    <location>
        <begin position="307"/>
        <end position="420"/>
    </location>
</feature>
<reference evidence="5" key="1">
    <citation type="submission" date="2010-07" db="EMBL/GenBank/DDBJ databases">
        <title>The genome sequence of Gaeumannomyces graminis var. tritici strain R3-111a-1.</title>
        <authorList>
            <consortium name="The Broad Institute Genome Sequencing Platform"/>
            <person name="Ma L.-J."/>
            <person name="Dead R."/>
            <person name="Young S."/>
            <person name="Zeng Q."/>
            <person name="Koehrsen M."/>
            <person name="Alvarado L."/>
            <person name="Berlin A."/>
            <person name="Chapman S.B."/>
            <person name="Chen Z."/>
            <person name="Freedman E."/>
            <person name="Gellesch M."/>
            <person name="Goldberg J."/>
            <person name="Griggs A."/>
            <person name="Gujja S."/>
            <person name="Heilman E.R."/>
            <person name="Heiman D."/>
            <person name="Hepburn T."/>
            <person name="Howarth C."/>
            <person name="Jen D."/>
            <person name="Larson L."/>
            <person name="Mehta T."/>
            <person name="Neiman D."/>
            <person name="Pearson M."/>
            <person name="Roberts A."/>
            <person name="Saif S."/>
            <person name="Shea T."/>
            <person name="Shenoy N."/>
            <person name="Sisk P."/>
            <person name="Stolte C."/>
            <person name="Sykes S."/>
            <person name="Walk T."/>
            <person name="White J."/>
            <person name="Yandava C."/>
            <person name="Haas B."/>
            <person name="Nusbaum C."/>
            <person name="Birren B."/>
        </authorList>
    </citation>
    <scope>NUCLEOTIDE SEQUENCE [LARGE SCALE GENOMIC DNA]</scope>
    <source>
        <strain evidence="5">R3-111a-1</strain>
    </source>
</reference>
<dbReference type="InterPro" id="IPR015500">
    <property type="entry name" value="Peptidase_S8_subtilisin-rel"/>
</dbReference>
<keyword evidence="2" id="KW-0812">Transmembrane</keyword>
<dbReference type="Proteomes" id="UP000006039">
    <property type="component" value="Unassembled WGS sequence"/>
</dbReference>